<dbReference type="Proteomes" id="UP000291084">
    <property type="component" value="Chromosome 3"/>
</dbReference>
<reference evidence="1 2" key="1">
    <citation type="journal article" date="2015" name="Sci. Rep.">
        <title>The power of single molecule real-time sequencing technology in the de novo assembly of a eukaryotic genome.</title>
        <authorList>
            <person name="Sakai H."/>
            <person name="Naito K."/>
            <person name="Ogiso-Tanaka E."/>
            <person name="Takahashi Y."/>
            <person name="Iseki K."/>
            <person name="Muto C."/>
            <person name="Satou K."/>
            <person name="Teruya K."/>
            <person name="Shiroma A."/>
            <person name="Shimoji M."/>
            <person name="Hirano T."/>
            <person name="Itoh T."/>
            <person name="Kaga A."/>
            <person name="Tomooka N."/>
        </authorList>
    </citation>
    <scope>NUCLEOTIDE SEQUENCE [LARGE SCALE GENOMIC DNA]</scope>
    <source>
        <strain evidence="2">cv. Shumari</strain>
    </source>
</reference>
<dbReference type="EMBL" id="AP015036">
    <property type="protein sequence ID" value="BAT82273.1"/>
    <property type="molecule type" value="Genomic_DNA"/>
</dbReference>
<accession>A0A0S3RP13</accession>
<organism evidence="1 2">
    <name type="scientific">Vigna angularis var. angularis</name>
    <dbReference type="NCBI Taxonomy" id="157739"/>
    <lineage>
        <taxon>Eukaryota</taxon>
        <taxon>Viridiplantae</taxon>
        <taxon>Streptophyta</taxon>
        <taxon>Embryophyta</taxon>
        <taxon>Tracheophyta</taxon>
        <taxon>Spermatophyta</taxon>
        <taxon>Magnoliopsida</taxon>
        <taxon>eudicotyledons</taxon>
        <taxon>Gunneridae</taxon>
        <taxon>Pentapetalae</taxon>
        <taxon>rosids</taxon>
        <taxon>fabids</taxon>
        <taxon>Fabales</taxon>
        <taxon>Fabaceae</taxon>
        <taxon>Papilionoideae</taxon>
        <taxon>50 kb inversion clade</taxon>
        <taxon>NPAAA clade</taxon>
        <taxon>indigoferoid/millettioid clade</taxon>
        <taxon>Phaseoleae</taxon>
        <taxon>Vigna</taxon>
    </lineage>
</organism>
<protein>
    <submittedName>
        <fullName evidence="1">Uncharacterized protein</fullName>
    </submittedName>
</protein>
<evidence type="ECO:0000313" key="1">
    <source>
        <dbReference type="EMBL" id="BAT82273.1"/>
    </source>
</evidence>
<gene>
    <name evidence="1" type="primary">Vigan.03G225700</name>
    <name evidence="1" type="ORF">VIGAN_03225700</name>
</gene>
<keyword evidence="2" id="KW-1185">Reference proteome</keyword>
<sequence length="100" mass="11223">MPFTPVGAVLATASSKQTTANCFWSLSFSSHRRPSHSCHHFLRRRQAPNTAGTLSALEAVLAVGGKPQIHSQPRRRQPWKPPLMDPPILYFLFSIFMFGF</sequence>
<evidence type="ECO:0000313" key="2">
    <source>
        <dbReference type="Proteomes" id="UP000291084"/>
    </source>
</evidence>
<dbReference type="AlphaFoldDB" id="A0A0S3RP13"/>
<name>A0A0S3RP13_PHAAN</name>
<proteinExistence type="predicted"/>